<sequence>MRGIHIGSAFGIPVRLNWTFLIILPIFAYIIGADIGLIAEALNELFAADIDVAQLENGMTQWVLGLVAAIGLFVGVLLHEFGHSLVAMRYGYEIDSITLWLLGGLASFTEFPEDWKHEFWIAIAGPVVSVAVGVVSYVGFLLTPSGLDGVAFVLGYLALLNVVLAVFNMLPGFPMDGGRVLRALLARKRPHAQATQMAAEVGKIFAFVLGLLGLFAFNVILILLAFFIYIAASGEAQQTLLKATFEGVCVRDVMTPRSELKTVTETETVAELFERMFRERHTGYPVVRGGELVGVVTLDDASDVKEVERDAYRIEDVMSTDVTTIQPNEDALTALRTMQENGVGRLPVVDEEGTLVGLISRTDLMTAFDVIRSGGSVSPFDGENIPAPFDASNPSK</sequence>
<feature type="transmembrane region" description="Helical" evidence="14">
    <location>
        <begin position="204"/>
        <end position="232"/>
    </location>
</feature>
<evidence type="ECO:0000256" key="15">
    <source>
        <dbReference type="PIRSR" id="PIRSR006404-1"/>
    </source>
</evidence>
<proteinExistence type="inferred from homology"/>
<organism evidence="19 20">
    <name type="scientific">Halalkaliarchaeum desulfuricum</name>
    <dbReference type="NCBI Taxonomy" id="2055893"/>
    <lineage>
        <taxon>Archaea</taxon>
        <taxon>Methanobacteriati</taxon>
        <taxon>Methanobacteriota</taxon>
        <taxon>Stenosarchaea group</taxon>
        <taxon>Halobacteria</taxon>
        <taxon>Halobacteriales</taxon>
        <taxon>Haloferacaceae</taxon>
        <taxon>Halalkaliarchaeum</taxon>
    </lineage>
</organism>
<evidence type="ECO:0000256" key="3">
    <source>
        <dbReference type="ARBA" id="ARBA00022475"/>
    </source>
</evidence>
<dbReference type="GO" id="GO:0006508">
    <property type="term" value="P:proteolysis"/>
    <property type="evidence" value="ECO:0007669"/>
    <property type="project" value="UniProtKB-KW"/>
</dbReference>
<dbReference type="SMART" id="SM00116">
    <property type="entry name" value="CBS"/>
    <property type="match status" value="2"/>
</dbReference>
<dbReference type="InterPro" id="IPR000644">
    <property type="entry name" value="CBS_dom"/>
</dbReference>
<reference evidence="20" key="1">
    <citation type="submission" date="2017-11" db="EMBL/GenBank/DDBJ databases">
        <title>Phenotypic and genomic properties of facultatively anaerobic sulfur-reducing natronoarchaea from hypersaline soda lakes.</title>
        <authorList>
            <person name="Sorokin D.Y."/>
            <person name="Kublanov I.V."/>
            <person name="Roman P."/>
            <person name="Sinninghe Damste J.S."/>
            <person name="Golyshin P.N."/>
            <person name="Rojo D."/>
            <person name="Ciordia S."/>
            <person name="Mena M.D.C."/>
            <person name="Ferrer M."/>
            <person name="Messina E."/>
            <person name="Smedile F."/>
            <person name="La Spada G."/>
            <person name="La Cono V."/>
            <person name="Yakimov M.M."/>
        </authorList>
    </citation>
    <scope>NUCLEOTIDE SEQUENCE [LARGE SCALE GENOMIC DNA]</scope>
    <source>
        <strain evidence="20">AArc-Sl</strain>
    </source>
</reference>
<feature type="binding site" evidence="16">
    <location>
        <position position="83"/>
    </location>
    <ligand>
        <name>Zn(2+)</name>
        <dbReference type="ChEBI" id="CHEBI:29105"/>
        <note>catalytic</note>
    </ligand>
</feature>
<evidence type="ECO:0000256" key="5">
    <source>
        <dbReference type="ARBA" id="ARBA00022692"/>
    </source>
</evidence>
<dbReference type="GO" id="GO:0046872">
    <property type="term" value="F:metal ion binding"/>
    <property type="evidence" value="ECO:0007669"/>
    <property type="project" value="UniProtKB-UniRule"/>
</dbReference>
<dbReference type="Gene3D" id="3.10.580.10">
    <property type="entry name" value="CBS-domain"/>
    <property type="match status" value="1"/>
</dbReference>
<feature type="binding site" evidence="16">
    <location>
        <position position="176"/>
    </location>
    <ligand>
        <name>Zn(2+)</name>
        <dbReference type="ChEBI" id="CHEBI:29105"/>
        <note>catalytic</note>
    </ligand>
</feature>
<keyword evidence="8 14" id="KW-0378">Hydrolase</keyword>
<evidence type="ECO:0000256" key="6">
    <source>
        <dbReference type="ARBA" id="ARBA00022723"/>
    </source>
</evidence>
<comment type="similarity">
    <text evidence="2 14">Belongs to the peptidase M50B family.</text>
</comment>
<feature type="binding site" evidence="16">
    <location>
        <position position="79"/>
    </location>
    <ligand>
        <name>Zn(2+)</name>
        <dbReference type="ChEBI" id="CHEBI:29105"/>
        <note>catalytic</note>
    </ligand>
</feature>
<dbReference type="GO" id="GO:0008237">
    <property type="term" value="F:metallopeptidase activity"/>
    <property type="evidence" value="ECO:0007669"/>
    <property type="project" value="UniProtKB-UniRule"/>
</dbReference>
<feature type="domain" description="CBS" evidence="18">
    <location>
        <begin position="254"/>
        <end position="311"/>
    </location>
</feature>
<dbReference type="GO" id="GO:0005886">
    <property type="term" value="C:plasma membrane"/>
    <property type="evidence" value="ECO:0007669"/>
    <property type="project" value="UniProtKB-SubCell"/>
</dbReference>
<dbReference type="PIRSF" id="PIRSF006404">
    <property type="entry name" value="UCP006404_Pept_M50_CBS"/>
    <property type="match status" value="1"/>
</dbReference>
<dbReference type="CDD" id="cd06164">
    <property type="entry name" value="S2P-M50_SpoIVFB_CBS"/>
    <property type="match status" value="1"/>
</dbReference>
<evidence type="ECO:0000256" key="1">
    <source>
        <dbReference type="ARBA" id="ARBA00004651"/>
    </source>
</evidence>
<comment type="cofactor">
    <cofactor evidence="14 16">
        <name>Zn(2+)</name>
        <dbReference type="ChEBI" id="CHEBI:29105"/>
    </cofactor>
    <text evidence="14 16">Binds 1 zinc ion per subunit.</text>
</comment>
<evidence type="ECO:0000313" key="19">
    <source>
        <dbReference type="EMBL" id="AUX10857.1"/>
    </source>
</evidence>
<comment type="subcellular location">
    <subcellularLocation>
        <location evidence="1 14">Cell membrane</location>
        <topology evidence="1 14">Multi-pass membrane protein</topology>
    </subcellularLocation>
</comment>
<dbReference type="CDD" id="cd04801">
    <property type="entry name" value="CBS_pair_peptidase_M50"/>
    <property type="match status" value="1"/>
</dbReference>
<feature type="transmembrane region" description="Helical" evidence="14">
    <location>
        <begin position="20"/>
        <end position="39"/>
    </location>
</feature>
<evidence type="ECO:0000256" key="8">
    <source>
        <dbReference type="ARBA" id="ARBA00022801"/>
    </source>
</evidence>
<evidence type="ECO:0000256" key="9">
    <source>
        <dbReference type="ARBA" id="ARBA00022833"/>
    </source>
</evidence>
<keyword evidence="5 14" id="KW-0812">Transmembrane</keyword>
<gene>
    <name evidence="19" type="ORF">AArcSl_3251</name>
</gene>
<dbReference type="InterPro" id="IPR046342">
    <property type="entry name" value="CBS_dom_sf"/>
</dbReference>
<dbReference type="InterPro" id="IPR016483">
    <property type="entry name" value="UCP006404_Pept_M50_CBS"/>
</dbReference>
<keyword evidence="11 14" id="KW-0482">Metalloprotease</keyword>
<feature type="domain" description="CBS" evidence="18">
    <location>
        <begin position="318"/>
        <end position="377"/>
    </location>
</feature>
<evidence type="ECO:0000259" key="18">
    <source>
        <dbReference type="PROSITE" id="PS51371"/>
    </source>
</evidence>
<keyword evidence="10 14" id="KW-1133">Transmembrane helix</keyword>
<evidence type="ECO:0000256" key="12">
    <source>
        <dbReference type="ARBA" id="ARBA00023122"/>
    </source>
</evidence>
<dbReference type="GeneID" id="37879616"/>
<evidence type="ECO:0000256" key="17">
    <source>
        <dbReference type="PROSITE-ProRule" id="PRU00703"/>
    </source>
</evidence>
<feature type="transmembrane region" description="Helical" evidence="14">
    <location>
        <begin position="59"/>
        <end position="78"/>
    </location>
</feature>
<evidence type="ECO:0000256" key="14">
    <source>
        <dbReference type="PIRNR" id="PIRNR006404"/>
    </source>
</evidence>
<name>A0A343TP35_9EURY</name>
<evidence type="ECO:0000256" key="4">
    <source>
        <dbReference type="ARBA" id="ARBA00022670"/>
    </source>
</evidence>
<dbReference type="KEGG" id="hdf:AArcSl_3251"/>
<dbReference type="InterPro" id="IPR008915">
    <property type="entry name" value="Peptidase_M50"/>
</dbReference>
<keyword evidence="3 14" id="KW-1003">Cell membrane</keyword>
<keyword evidence="20" id="KW-1185">Reference proteome</keyword>
<keyword evidence="13 14" id="KW-0472">Membrane</keyword>
<keyword evidence="9 14" id="KW-0862">Zinc</keyword>
<evidence type="ECO:0000256" key="2">
    <source>
        <dbReference type="ARBA" id="ARBA00007931"/>
    </source>
</evidence>
<feature type="transmembrane region" description="Helical" evidence="14">
    <location>
        <begin position="149"/>
        <end position="170"/>
    </location>
</feature>
<dbReference type="SUPFAM" id="SSF54631">
    <property type="entry name" value="CBS-domain pair"/>
    <property type="match status" value="1"/>
</dbReference>
<dbReference type="PANTHER" id="PTHR39188:SF3">
    <property type="entry name" value="STAGE IV SPORULATION PROTEIN FB"/>
    <property type="match status" value="1"/>
</dbReference>
<dbReference type="PROSITE" id="PS51371">
    <property type="entry name" value="CBS"/>
    <property type="match status" value="2"/>
</dbReference>
<feature type="transmembrane region" description="Helical" evidence="14">
    <location>
        <begin position="120"/>
        <end position="142"/>
    </location>
</feature>
<protein>
    <recommendedName>
        <fullName evidence="14">Zinc metalloprotease</fullName>
    </recommendedName>
</protein>
<dbReference type="RefSeq" id="WP_119821539.1">
    <property type="nucleotide sequence ID" value="NZ_CP025066.1"/>
</dbReference>
<dbReference type="Proteomes" id="UP000263012">
    <property type="component" value="Chromosome"/>
</dbReference>
<dbReference type="PANTHER" id="PTHR39188">
    <property type="entry name" value="MEMBRANE-ASSOCIATED ZINC METALLOPROTEASE M50B"/>
    <property type="match status" value="1"/>
</dbReference>
<dbReference type="OrthoDB" id="12044at2157"/>
<evidence type="ECO:0000256" key="10">
    <source>
        <dbReference type="ARBA" id="ARBA00022989"/>
    </source>
</evidence>
<dbReference type="EMBL" id="CP025066">
    <property type="protein sequence ID" value="AUX10857.1"/>
    <property type="molecule type" value="Genomic_DNA"/>
</dbReference>
<evidence type="ECO:0000256" key="7">
    <source>
        <dbReference type="ARBA" id="ARBA00022737"/>
    </source>
</evidence>
<keyword evidence="7" id="KW-0677">Repeat</keyword>
<keyword evidence="6 14" id="KW-0479">Metal-binding</keyword>
<keyword evidence="12 17" id="KW-0129">CBS domain</keyword>
<evidence type="ECO:0000256" key="16">
    <source>
        <dbReference type="PIRSR" id="PIRSR006404-2"/>
    </source>
</evidence>
<dbReference type="Pfam" id="PF00571">
    <property type="entry name" value="CBS"/>
    <property type="match status" value="2"/>
</dbReference>
<evidence type="ECO:0000256" key="13">
    <source>
        <dbReference type="ARBA" id="ARBA00023136"/>
    </source>
</evidence>
<evidence type="ECO:0000313" key="20">
    <source>
        <dbReference type="Proteomes" id="UP000263012"/>
    </source>
</evidence>
<accession>A0A343TP35</accession>
<dbReference type="Pfam" id="PF02163">
    <property type="entry name" value="Peptidase_M50"/>
    <property type="match status" value="2"/>
</dbReference>
<feature type="active site" evidence="15">
    <location>
        <position position="80"/>
    </location>
</feature>
<evidence type="ECO:0000256" key="11">
    <source>
        <dbReference type="ARBA" id="ARBA00023049"/>
    </source>
</evidence>
<dbReference type="AlphaFoldDB" id="A0A343TP35"/>
<keyword evidence="4 14" id="KW-0645">Protease</keyword>